<gene>
    <name evidence="2" type="ORF">EUX57_05070</name>
</gene>
<sequence length="486" mass="55305">MKISDGVPPAEFRAQDYAPSAPQRSENSTRRLRPDEMANTLLGKTISPETAFRMREMVTVDSRGMITKVQPRHLSNSNFTDISNSITAPLTQRPQPAQELIRTPKEVLLALTLAIAESELNTSIKTPIIERLKVSWLDNRSSRDITQNLITQLQRDLSFEPEKNQALLSRIEEISNTLEKEFYITKRNDNYYGRLFDTAFSEYVINNPTVQSHHINELLTQKLLTDFNSYPPAMQLALCAEIHQRMRDDPPGWREQIKETQEFLRAFDTQKFTAMLQSRDPYAIPLTLSLAVKYMLVAPNLRPLAEVATQHYIDVIENQRERIESLENSNFRSDRYGLLLPYQSAPQQPTRLLGTKGIRPIDCYQLTTQKITPHNRAALHAERAIGTGMSGSTNVLNYLFKSLIEEGKVFSMEHAKTLTAAYLTFSGGHSLNEAYTVFSYNDQKNFTPLLFNQLAGADQHNADAVEYAYQRVLDACKLLNTSRSGH</sequence>
<reference evidence="2 3" key="1">
    <citation type="submission" date="2019-02" db="EMBL/GenBank/DDBJ databases">
        <title>Pseudomonas spp from wheat grain.</title>
        <authorList>
            <person name="Cho G.-S."/>
            <person name="Franz C.M.A.P."/>
        </authorList>
    </citation>
    <scope>NUCLEOTIDE SEQUENCE [LARGE SCALE GENOMIC DNA]</scope>
    <source>
        <strain evidence="2 3">133NRW</strain>
    </source>
</reference>
<dbReference type="RefSeq" id="WP_130138138.1">
    <property type="nucleotide sequence ID" value="NZ_SGFE01000007.1"/>
</dbReference>
<comment type="caution">
    <text evidence="2">The sequence shown here is derived from an EMBL/GenBank/DDBJ whole genome shotgun (WGS) entry which is preliminary data.</text>
</comment>
<protein>
    <submittedName>
        <fullName evidence="2">Uncharacterized protein</fullName>
    </submittedName>
</protein>
<dbReference type="EMBL" id="SGFE01000007">
    <property type="protein sequence ID" value="RZI32930.1"/>
    <property type="molecule type" value="Genomic_DNA"/>
</dbReference>
<proteinExistence type="predicted"/>
<evidence type="ECO:0000256" key="1">
    <source>
        <dbReference type="SAM" id="MobiDB-lite"/>
    </source>
</evidence>
<dbReference type="AlphaFoldDB" id="A0A4V2DY60"/>
<feature type="region of interest" description="Disordered" evidence="1">
    <location>
        <begin position="1"/>
        <end position="33"/>
    </location>
</feature>
<evidence type="ECO:0000313" key="2">
    <source>
        <dbReference type="EMBL" id="RZI32930.1"/>
    </source>
</evidence>
<evidence type="ECO:0000313" key="3">
    <source>
        <dbReference type="Proteomes" id="UP000293369"/>
    </source>
</evidence>
<dbReference type="Proteomes" id="UP000293369">
    <property type="component" value="Unassembled WGS sequence"/>
</dbReference>
<name>A0A4V2DY60_9PSED</name>
<accession>A0A4V2DY60</accession>
<organism evidence="2 3">
    <name type="scientific">Pseudomonas orientalis</name>
    <dbReference type="NCBI Taxonomy" id="76758"/>
    <lineage>
        <taxon>Bacteria</taxon>
        <taxon>Pseudomonadati</taxon>
        <taxon>Pseudomonadota</taxon>
        <taxon>Gammaproteobacteria</taxon>
        <taxon>Pseudomonadales</taxon>
        <taxon>Pseudomonadaceae</taxon>
        <taxon>Pseudomonas</taxon>
    </lineage>
</organism>